<keyword evidence="1" id="KW-0966">Cell projection</keyword>
<keyword evidence="1" id="KW-0969">Cilium</keyword>
<accession>A0A0A0I7I2</accession>
<gene>
    <name evidence="1" type="ORF">Z968_03820</name>
</gene>
<keyword evidence="1" id="KW-0282">Flagellum</keyword>
<dbReference type="InterPro" id="IPR013367">
    <property type="entry name" value="Flagellar_put"/>
</dbReference>
<organism evidence="1 2">
    <name type="scientific">Clostridium novyi A str. 4552</name>
    <dbReference type="NCBI Taxonomy" id="1444289"/>
    <lineage>
        <taxon>Bacteria</taxon>
        <taxon>Bacillati</taxon>
        <taxon>Bacillota</taxon>
        <taxon>Clostridia</taxon>
        <taxon>Eubacteriales</taxon>
        <taxon>Clostridiaceae</taxon>
        <taxon>Clostridium</taxon>
    </lineage>
</organism>
<dbReference type="AlphaFoldDB" id="A0A0A0I7I2"/>
<comment type="caution">
    <text evidence="1">The sequence shown here is derived from an EMBL/GenBank/DDBJ whole genome shotgun (WGS) entry which is preliminary data.</text>
</comment>
<evidence type="ECO:0000313" key="2">
    <source>
        <dbReference type="Proteomes" id="UP000030012"/>
    </source>
</evidence>
<proteinExistence type="predicted"/>
<sequence length="133" mass="15020">MGYRIINGNLYPIGNFPEAITSNQKIKKNQSDSFGELLKTEIQKKSDVQVDFKISNHAAKRLNERNIMLSKKDMENINKGIDLAREKGSKDSVILYKDMALVTSIENRTVITAVDKESSKENIFTNIDSVVLL</sequence>
<dbReference type="Proteomes" id="UP000030012">
    <property type="component" value="Unassembled WGS sequence"/>
</dbReference>
<protein>
    <submittedName>
        <fullName evidence="1">Flagellar biosynthesis protein</fullName>
    </submittedName>
</protein>
<dbReference type="OrthoDB" id="165650at2"/>
<reference evidence="1 2" key="1">
    <citation type="submission" date="2014-01" db="EMBL/GenBank/DDBJ databases">
        <title>Plasmidome dynamics in the species complex Clostridium novyi sensu lato converts strains of independent lineages into distinctly different pathogens.</title>
        <authorList>
            <person name="Skarin H."/>
            <person name="Segerman B."/>
        </authorList>
    </citation>
    <scope>NUCLEOTIDE SEQUENCE [LARGE SCALE GENOMIC DNA]</scope>
    <source>
        <strain evidence="1 2">4552</strain>
    </source>
</reference>
<evidence type="ECO:0000313" key="1">
    <source>
        <dbReference type="EMBL" id="KGM97404.1"/>
    </source>
</evidence>
<dbReference type="EMBL" id="JENJ01000011">
    <property type="protein sequence ID" value="KGM97404.1"/>
    <property type="molecule type" value="Genomic_DNA"/>
</dbReference>
<dbReference type="Pfam" id="PF12611">
    <property type="entry name" value="Flagellar_put"/>
    <property type="match status" value="1"/>
</dbReference>
<dbReference type="NCBIfam" id="TIGR02530">
    <property type="entry name" value="flg_new"/>
    <property type="match status" value="1"/>
</dbReference>
<dbReference type="RefSeq" id="WP_039253515.1">
    <property type="nucleotide sequence ID" value="NZ_JENJ01000011.1"/>
</dbReference>
<name>A0A0A0I7I2_CLONO</name>